<gene>
    <name evidence="3" type="ORF">ERS852385_00358</name>
</gene>
<dbReference type="Proteomes" id="UP000095546">
    <property type="component" value="Unassembled WGS sequence"/>
</dbReference>
<proteinExistence type="predicted"/>
<reference evidence="3 4" key="1">
    <citation type="submission" date="2015-09" db="EMBL/GenBank/DDBJ databases">
        <authorList>
            <consortium name="Pathogen Informatics"/>
        </authorList>
    </citation>
    <scope>NUCLEOTIDE SEQUENCE [LARGE SCALE GENOMIC DNA]</scope>
    <source>
        <strain evidence="3 4">2789STDY5608828</strain>
    </source>
</reference>
<feature type="domain" description="Mannosyl-glycoprotein endo-beta-N-acetylglucosamidase-like" evidence="2">
    <location>
        <begin position="165"/>
        <end position="253"/>
    </location>
</feature>
<evidence type="ECO:0000259" key="2">
    <source>
        <dbReference type="Pfam" id="PF01832"/>
    </source>
</evidence>
<evidence type="ECO:0000313" key="3">
    <source>
        <dbReference type="EMBL" id="CUN41463.1"/>
    </source>
</evidence>
<organism evidence="3 4">
    <name type="scientific">Mitsuokella jalaludinii</name>
    <dbReference type="NCBI Taxonomy" id="187979"/>
    <lineage>
        <taxon>Bacteria</taxon>
        <taxon>Bacillati</taxon>
        <taxon>Bacillota</taxon>
        <taxon>Negativicutes</taxon>
        <taxon>Selenomonadales</taxon>
        <taxon>Selenomonadaceae</taxon>
        <taxon>Mitsuokella</taxon>
    </lineage>
</organism>
<evidence type="ECO:0000256" key="1">
    <source>
        <dbReference type="SAM" id="MobiDB-lite"/>
    </source>
</evidence>
<accession>A0A173WPN5</accession>
<name>A0A173WPN5_9FIRM</name>
<keyword evidence="4" id="KW-1185">Reference proteome</keyword>
<evidence type="ECO:0000313" key="4">
    <source>
        <dbReference type="Proteomes" id="UP000095546"/>
    </source>
</evidence>
<dbReference type="AlphaFoldDB" id="A0A173WPN5"/>
<dbReference type="GO" id="GO:0004040">
    <property type="term" value="F:amidase activity"/>
    <property type="evidence" value="ECO:0007669"/>
    <property type="project" value="InterPro"/>
</dbReference>
<dbReference type="eggNOG" id="COG0457">
    <property type="taxonomic scope" value="Bacteria"/>
</dbReference>
<dbReference type="GeneID" id="83709528"/>
<dbReference type="InterPro" id="IPR002901">
    <property type="entry name" value="MGlyc_endo_b_GlcNAc-like_dom"/>
</dbReference>
<dbReference type="RefSeq" id="WP_414683472.1">
    <property type="nucleotide sequence ID" value="NZ_CAJJRU010000002.1"/>
</dbReference>
<dbReference type="STRING" id="187979.ERS852385_00358"/>
<feature type="compositionally biased region" description="Basic and acidic residues" evidence="1">
    <location>
        <begin position="65"/>
        <end position="81"/>
    </location>
</feature>
<sequence length="294" mass="32406">MSMHWNSYGKYLLTGVVLGSFLLYAPSVTEAKRAHKAPQNSAEVTVAVPDVMNETKQAQRPSRKHQADPKIGIRQDLRGEDQLHATSEKELSGGSDFQSRIHNILYPSGQAAQQMTPLAVPQTISAYDNSIIGTPLASQEQCVRYLLSNNPNPDITVSPQQLVSYYYEEGAREGIRPDVAFAQALKETGFFRYGGDVIPQQNNFCGLGTTGGGVKGAFFATAQLGVRAHIQHLLAYSSTREPSEPVIDPRYQLVRDSYGTRTLGTWEDLNGRWAVPGYTYGQSILSMFRAMLTE</sequence>
<dbReference type="EMBL" id="CYYU01000001">
    <property type="protein sequence ID" value="CUN41463.1"/>
    <property type="molecule type" value="Genomic_DNA"/>
</dbReference>
<feature type="region of interest" description="Disordered" evidence="1">
    <location>
        <begin position="55"/>
        <end position="81"/>
    </location>
</feature>
<protein>
    <submittedName>
        <fullName evidence="3">Mannosyl-glycoprotein endo-beta-N-acetylglucosaminidase</fullName>
    </submittedName>
</protein>
<dbReference type="Pfam" id="PF01832">
    <property type="entry name" value="Glucosaminidase"/>
    <property type="match status" value="1"/>
</dbReference>